<dbReference type="Proteomes" id="UP000095488">
    <property type="component" value="Unassembled WGS sequence"/>
</dbReference>
<dbReference type="EC" id="4.2.1.1" evidence="3"/>
<dbReference type="CDD" id="cd03379">
    <property type="entry name" value="beta_CA_cladeD"/>
    <property type="match status" value="1"/>
</dbReference>
<evidence type="ECO:0000256" key="4">
    <source>
        <dbReference type="ARBA" id="ARBA00022723"/>
    </source>
</evidence>
<evidence type="ECO:0000256" key="3">
    <source>
        <dbReference type="ARBA" id="ARBA00012925"/>
    </source>
</evidence>
<comment type="catalytic activity">
    <reaction evidence="6">
        <text>hydrogencarbonate + H(+) = CO2 + H2O</text>
        <dbReference type="Rhea" id="RHEA:10748"/>
        <dbReference type="ChEBI" id="CHEBI:15377"/>
        <dbReference type="ChEBI" id="CHEBI:15378"/>
        <dbReference type="ChEBI" id="CHEBI:16526"/>
        <dbReference type="ChEBI" id="CHEBI:17544"/>
        <dbReference type="EC" id="4.2.1.1"/>
    </reaction>
</comment>
<dbReference type="GO" id="GO:0016829">
    <property type="term" value="F:lyase activity"/>
    <property type="evidence" value="ECO:0007669"/>
    <property type="project" value="UniProtKB-KW"/>
</dbReference>
<dbReference type="PANTHER" id="PTHR43175">
    <property type="entry name" value="CARBONIC ANHYDRASE"/>
    <property type="match status" value="1"/>
</dbReference>
<comment type="cofactor">
    <cofactor evidence="1">
        <name>Zn(2+)</name>
        <dbReference type="ChEBI" id="CHEBI:29105"/>
    </cofactor>
</comment>
<keyword evidence="7" id="KW-0456">Lyase</keyword>
<organism evidence="7 8">
    <name type="scientific">Sarcina ventriculi</name>
    <name type="common">Clostridium ventriculi</name>
    <dbReference type="NCBI Taxonomy" id="1267"/>
    <lineage>
        <taxon>Bacteria</taxon>
        <taxon>Bacillati</taxon>
        <taxon>Bacillota</taxon>
        <taxon>Clostridia</taxon>
        <taxon>Eubacteriales</taxon>
        <taxon>Clostridiaceae</taxon>
        <taxon>Sarcina</taxon>
    </lineage>
</organism>
<dbReference type="InterPro" id="IPR036874">
    <property type="entry name" value="Carbonic_anhydrase_sf"/>
</dbReference>
<dbReference type="Pfam" id="PF00484">
    <property type="entry name" value="Pro_CA"/>
    <property type="match status" value="1"/>
</dbReference>
<protein>
    <recommendedName>
        <fullName evidence="3">carbonic anhydrase</fullName>
        <ecNumber evidence="3">4.2.1.1</ecNumber>
    </recommendedName>
</protein>
<evidence type="ECO:0000256" key="5">
    <source>
        <dbReference type="ARBA" id="ARBA00022833"/>
    </source>
</evidence>
<accession>A0ABM9UP19</accession>
<proteinExistence type="inferred from homology"/>
<name>A0ABM9UP19_SARVE</name>
<evidence type="ECO:0000313" key="8">
    <source>
        <dbReference type="Proteomes" id="UP000095488"/>
    </source>
</evidence>
<sequence length="186" mass="20803">MNRLQEVLEYNKKFVEQKGYEKYITSKHPDKKMVILTCMDARLTDLLPKAMNIKNGDAKIIKNAGATIAHPFGSAMRSIIVAIYEFNAEDVFIVAHKGCGMSNLDTSLFIKTIINRGVSEEIIDTVYNSGINIKKWLHGFDSVEESVKDSVEVVRKHPLIPKDVRVHGLVIDSSTGELEVIVDGNK</sequence>
<dbReference type="RefSeq" id="WP_055257991.1">
    <property type="nucleotide sequence ID" value="NZ_CABIXL010000002.1"/>
</dbReference>
<dbReference type="SUPFAM" id="SSF53056">
    <property type="entry name" value="beta-carbonic anhydrase, cab"/>
    <property type="match status" value="1"/>
</dbReference>
<dbReference type="EMBL" id="CYZR01000002">
    <property type="protein sequence ID" value="CUN69240.1"/>
    <property type="molecule type" value="Genomic_DNA"/>
</dbReference>
<dbReference type="Gene3D" id="3.40.1050.10">
    <property type="entry name" value="Carbonic anhydrase"/>
    <property type="match status" value="1"/>
</dbReference>
<dbReference type="InterPro" id="IPR001765">
    <property type="entry name" value="Carbonic_anhydrase"/>
</dbReference>
<comment type="similarity">
    <text evidence="2">Belongs to the beta-class carbonic anhydrase family.</text>
</comment>
<evidence type="ECO:0000256" key="6">
    <source>
        <dbReference type="ARBA" id="ARBA00048348"/>
    </source>
</evidence>
<evidence type="ECO:0000313" key="7">
    <source>
        <dbReference type="EMBL" id="CUN69240.1"/>
    </source>
</evidence>
<reference evidence="7 8" key="1">
    <citation type="submission" date="2015-09" db="EMBL/GenBank/DDBJ databases">
        <authorList>
            <consortium name="Pathogen Informatics"/>
        </authorList>
    </citation>
    <scope>NUCLEOTIDE SEQUENCE [LARGE SCALE GENOMIC DNA]</scope>
    <source>
        <strain evidence="7 8">2789STDY5834858</strain>
    </source>
</reference>
<keyword evidence="4" id="KW-0479">Metal-binding</keyword>
<dbReference type="PANTHER" id="PTHR43175:SF3">
    <property type="entry name" value="CARBON DISULFIDE HYDROLASE"/>
    <property type="match status" value="1"/>
</dbReference>
<comment type="caution">
    <text evidence="7">The sequence shown here is derived from an EMBL/GenBank/DDBJ whole genome shotgun (WGS) entry which is preliminary data.</text>
</comment>
<keyword evidence="8" id="KW-1185">Reference proteome</keyword>
<keyword evidence="5" id="KW-0862">Zinc</keyword>
<evidence type="ECO:0000256" key="2">
    <source>
        <dbReference type="ARBA" id="ARBA00006217"/>
    </source>
</evidence>
<gene>
    <name evidence="7" type="ORF">ERS852473_00868</name>
</gene>
<dbReference type="SMART" id="SM00947">
    <property type="entry name" value="Pro_CA"/>
    <property type="match status" value="1"/>
</dbReference>
<evidence type="ECO:0000256" key="1">
    <source>
        <dbReference type="ARBA" id="ARBA00001947"/>
    </source>
</evidence>